<dbReference type="SUPFAM" id="SSF55729">
    <property type="entry name" value="Acyl-CoA N-acyltransferases (Nat)"/>
    <property type="match status" value="2"/>
</dbReference>
<organism evidence="4 5">
    <name type="scientific">Streptomyces kronopolitis</name>
    <dbReference type="NCBI Taxonomy" id="1612435"/>
    <lineage>
        <taxon>Bacteria</taxon>
        <taxon>Bacillati</taxon>
        <taxon>Actinomycetota</taxon>
        <taxon>Actinomycetes</taxon>
        <taxon>Kitasatosporales</taxon>
        <taxon>Streptomycetaceae</taxon>
        <taxon>Streptomyces</taxon>
    </lineage>
</organism>
<dbReference type="InterPro" id="IPR016181">
    <property type="entry name" value="Acyl_CoA_acyltransferase"/>
</dbReference>
<dbReference type="PROSITE" id="PS51186">
    <property type="entry name" value="GNAT"/>
    <property type="match status" value="2"/>
</dbReference>
<comment type="caution">
    <text evidence="4">The sequence shown here is derived from an EMBL/GenBank/DDBJ whole genome shotgun (WGS) entry which is preliminary data.</text>
</comment>
<evidence type="ECO:0000313" key="5">
    <source>
        <dbReference type="Proteomes" id="UP000600080"/>
    </source>
</evidence>
<dbReference type="InterPro" id="IPR050832">
    <property type="entry name" value="Bact_Acetyltransf"/>
</dbReference>
<feature type="domain" description="N-acetyltransferase" evidence="3">
    <location>
        <begin position="30"/>
        <end position="181"/>
    </location>
</feature>
<keyword evidence="1" id="KW-0808">Transferase</keyword>
<keyword evidence="5" id="KW-1185">Reference proteome</keyword>
<accession>A0ABQ2JQY4</accession>
<dbReference type="EMBL" id="BMND01000019">
    <property type="protein sequence ID" value="GGN51954.1"/>
    <property type="molecule type" value="Genomic_DNA"/>
</dbReference>
<gene>
    <name evidence="4" type="ORF">GCM10012285_42530</name>
</gene>
<dbReference type="CDD" id="cd04301">
    <property type="entry name" value="NAT_SF"/>
    <property type="match status" value="1"/>
</dbReference>
<keyword evidence="2" id="KW-0012">Acyltransferase</keyword>
<name>A0ABQ2JQY4_9ACTN</name>
<dbReference type="Pfam" id="PF00583">
    <property type="entry name" value="Acetyltransf_1"/>
    <property type="match status" value="1"/>
</dbReference>
<evidence type="ECO:0000259" key="3">
    <source>
        <dbReference type="PROSITE" id="PS51186"/>
    </source>
</evidence>
<evidence type="ECO:0000256" key="1">
    <source>
        <dbReference type="ARBA" id="ARBA00022679"/>
    </source>
</evidence>
<dbReference type="Proteomes" id="UP000600080">
    <property type="component" value="Unassembled WGS sequence"/>
</dbReference>
<sequence>MSHGRLPRPARRKFGGARAHRRVLSAVMTLTVRDFRPSDARAVAELRRAAVPFLLSTPQGVAWEVATAPAAQRLRLFVAERDGRVVGTVRAVVVHDAAVPGQAAATPQVHPDHRGRGVGRALLTAAEEHLAAVGATRLHGWAVDGTGGSAFAERHGYRRTRQARFLRLDLTGAALPQLPSDLPPGVRLHPGTDLEADPRRLFEADTEATADVPGDVTIDAMAYEDWLRHTWEHPHHDPDLTSVVTVDGEIASFALAFTDGRTRYSSDMTGTRRAFRGRGLARLAKTASLHRAREAGYTEAFTGNDADNAPMLALNQTFGYRPFAAEWRYVRPLGEG</sequence>
<protein>
    <submittedName>
        <fullName evidence="4">N-acetyltransferase</fullName>
    </submittedName>
</protein>
<reference evidence="5" key="1">
    <citation type="journal article" date="2019" name="Int. J. Syst. Evol. Microbiol.">
        <title>The Global Catalogue of Microorganisms (GCM) 10K type strain sequencing project: providing services to taxonomists for standard genome sequencing and annotation.</title>
        <authorList>
            <consortium name="The Broad Institute Genomics Platform"/>
            <consortium name="The Broad Institute Genome Sequencing Center for Infectious Disease"/>
            <person name="Wu L."/>
            <person name="Ma J."/>
        </authorList>
    </citation>
    <scope>NUCLEOTIDE SEQUENCE [LARGE SCALE GENOMIC DNA]</scope>
    <source>
        <strain evidence="5">CGMCC 4.7323</strain>
    </source>
</reference>
<dbReference type="PANTHER" id="PTHR43877">
    <property type="entry name" value="AMINOALKYLPHOSPHONATE N-ACETYLTRANSFERASE-RELATED-RELATED"/>
    <property type="match status" value="1"/>
</dbReference>
<feature type="domain" description="N-acetyltransferase" evidence="3">
    <location>
        <begin position="196"/>
        <end position="336"/>
    </location>
</feature>
<proteinExistence type="predicted"/>
<evidence type="ECO:0000313" key="4">
    <source>
        <dbReference type="EMBL" id="GGN51954.1"/>
    </source>
</evidence>
<dbReference type="PANTHER" id="PTHR43877:SF1">
    <property type="entry name" value="ACETYLTRANSFERASE"/>
    <property type="match status" value="1"/>
</dbReference>
<dbReference type="InterPro" id="IPR000182">
    <property type="entry name" value="GNAT_dom"/>
</dbReference>
<dbReference type="Gene3D" id="3.40.630.30">
    <property type="match status" value="1"/>
</dbReference>
<dbReference type="Pfam" id="PF13508">
    <property type="entry name" value="Acetyltransf_7"/>
    <property type="match status" value="1"/>
</dbReference>
<evidence type="ECO:0000256" key="2">
    <source>
        <dbReference type="ARBA" id="ARBA00023315"/>
    </source>
</evidence>